<gene>
    <name evidence="1" type="ORF">O1611_g2619</name>
</gene>
<proteinExistence type="predicted"/>
<organism evidence="1 2">
    <name type="scientific">Lasiodiplodia mahajangana</name>
    <dbReference type="NCBI Taxonomy" id="1108764"/>
    <lineage>
        <taxon>Eukaryota</taxon>
        <taxon>Fungi</taxon>
        <taxon>Dikarya</taxon>
        <taxon>Ascomycota</taxon>
        <taxon>Pezizomycotina</taxon>
        <taxon>Dothideomycetes</taxon>
        <taxon>Dothideomycetes incertae sedis</taxon>
        <taxon>Botryosphaeriales</taxon>
        <taxon>Botryosphaeriaceae</taxon>
        <taxon>Lasiodiplodia</taxon>
    </lineage>
</organism>
<name>A0ACC2JUC6_9PEZI</name>
<dbReference type="Proteomes" id="UP001153332">
    <property type="component" value="Unassembled WGS sequence"/>
</dbReference>
<evidence type="ECO:0000313" key="1">
    <source>
        <dbReference type="EMBL" id="KAJ8131005.1"/>
    </source>
</evidence>
<dbReference type="EMBL" id="JAPUUL010000377">
    <property type="protein sequence ID" value="KAJ8131005.1"/>
    <property type="molecule type" value="Genomic_DNA"/>
</dbReference>
<accession>A0ACC2JUC6</accession>
<reference evidence="1" key="1">
    <citation type="submission" date="2022-12" db="EMBL/GenBank/DDBJ databases">
        <title>Genome Sequence of Lasiodiplodia mahajangana.</title>
        <authorList>
            <person name="Buettner E."/>
        </authorList>
    </citation>
    <scope>NUCLEOTIDE SEQUENCE</scope>
    <source>
        <strain evidence="1">VT137</strain>
    </source>
</reference>
<comment type="caution">
    <text evidence="1">The sequence shown here is derived from an EMBL/GenBank/DDBJ whole genome shotgun (WGS) entry which is preliminary data.</text>
</comment>
<protein>
    <submittedName>
        <fullName evidence="1">Uncharacterized protein</fullName>
    </submittedName>
</protein>
<keyword evidence="2" id="KW-1185">Reference proteome</keyword>
<evidence type="ECO:0000313" key="2">
    <source>
        <dbReference type="Proteomes" id="UP001153332"/>
    </source>
</evidence>
<sequence>MYNYQACSTVGRYVATRLVSLALIPILPGVMVQNTSSTTVDLDSLEAGGYTRLAEYMGQQPQLAIFRRFGTLANANLLYLQAEITDLENQLEFTQEQDNQANDDARQKYFQSWYQLSDSASLEAGSPEREQYELIMKLRDLMARYHQALCLHSQVLALRSPHIKILEDLREWIRRPTMGFIHILSDDWKTWHDCDETDLITFENSTMDRFTSLVTYTIVDIYHNLIGRHIHEAREGNSLPLNYRDHRHTVTYTHRSIARSTRVFTVLIACTLPITAIIILYNVHDMPTRLGIIAALTGLFSTLMSLLTTASLQDIFAATAAFAAVLVFFLGSTGTGP</sequence>